<evidence type="ECO:0000256" key="2">
    <source>
        <dbReference type="ARBA" id="ARBA00022801"/>
    </source>
</evidence>
<accession>W9NXB1</accession>
<dbReference type="InterPro" id="IPR027417">
    <property type="entry name" value="P-loop_NTPase"/>
</dbReference>
<dbReference type="PANTHER" id="PTHR18934:SF99">
    <property type="entry name" value="ATP-DEPENDENT RNA HELICASE DHX37-RELATED"/>
    <property type="match status" value="1"/>
</dbReference>
<evidence type="ECO:0000256" key="1">
    <source>
        <dbReference type="ARBA" id="ARBA00022741"/>
    </source>
</evidence>
<proteinExistence type="predicted"/>
<organism evidence="6">
    <name type="scientific">Fusarium oxysporum f. sp. pisi HDV247</name>
    <dbReference type="NCBI Taxonomy" id="1080344"/>
    <lineage>
        <taxon>Eukaryota</taxon>
        <taxon>Fungi</taxon>
        <taxon>Dikarya</taxon>
        <taxon>Ascomycota</taxon>
        <taxon>Pezizomycotina</taxon>
        <taxon>Sordariomycetes</taxon>
        <taxon>Hypocreomycetidae</taxon>
        <taxon>Hypocreales</taxon>
        <taxon>Nectriaceae</taxon>
        <taxon>Fusarium</taxon>
        <taxon>Fusarium oxysporum species complex</taxon>
    </lineage>
</organism>
<protein>
    <recommendedName>
        <fullName evidence="5">Helicase ATP-binding domain-containing protein</fullName>
    </recommendedName>
</protein>
<evidence type="ECO:0000313" key="6">
    <source>
        <dbReference type="EMBL" id="EXA37433.1"/>
    </source>
</evidence>
<sequence>MADPLPSPPSYTTEFVIIDEAHERTIPTDLLLALLKGTLPLLSDLKVVIMSATPDVDVFLNYFG</sequence>
<dbReference type="EMBL" id="JH650975">
    <property type="protein sequence ID" value="EXA37433.1"/>
    <property type="molecule type" value="Genomic_DNA"/>
</dbReference>
<keyword evidence="4" id="KW-0067">ATP-binding</keyword>
<keyword evidence="2" id="KW-0378">Hydrolase</keyword>
<keyword evidence="1" id="KW-0547">Nucleotide-binding</keyword>
<dbReference type="PANTHER" id="PTHR18934">
    <property type="entry name" value="ATP-DEPENDENT RNA HELICASE"/>
    <property type="match status" value="1"/>
</dbReference>
<dbReference type="InterPro" id="IPR014001">
    <property type="entry name" value="Helicase_ATP-bd"/>
</dbReference>
<dbReference type="AlphaFoldDB" id="W9NXB1"/>
<evidence type="ECO:0000256" key="4">
    <source>
        <dbReference type="ARBA" id="ARBA00022840"/>
    </source>
</evidence>
<keyword evidence="3" id="KW-0347">Helicase</keyword>
<evidence type="ECO:0000256" key="3">
    <source>
        <dbReference type="ARBA" id="ARBA00022806"/>
    </source>
</evidence>
<dbReference type="HOGENOM" id="CLU_2867712_0_0_1"/>
<dbReference type="SUPFAM" id="SSF52540">
    <property type="entry name" value="P-loop containing nucleoside triphosphate hydrolases"/>
    <property type="match status" value="1"/>
</dbReference>
<reference evidence="6" key="2">
    <citation type="submission" date="2012-05" db="EMBL/GenBank/DDBJ databases">
        <title>Annotation of the Genome Sequence of Fusarium oxysporum HDV247.</title>
        <authorList>
            <consortium name="The Broad Institute Genomics Platform"/>
            <person name="Ma L.-J."/>
            <person name="Corby-Kistler H."/>
            <person name="Broz K."/>
            <person name="Gale L.R."/>
            <person name="Jonkers W."/>
            <person name="O'Donnell K."/>
            <person name="Ploetz R."/>
            <person name="Steinberg C."/>
            <person name="Schwartz D.C."/>
            <person name="VanEtten H."/>
            <person name="Zhou S."/>
            <person name="Young S.K."/>
            <person name="Zeng Q."/>
            <person name="Gargeya S."/>
            <person name="Fitzgerald M."/>
            <person name="Abouelleil A."/>
            <person name="Alvarado L."/>
            <person name="Chapman S.B."/>
            <person name="Gainer-Dewar J."/>
            <person name="Goldberg J."/>
            <person name="Griggs A."/>
            <person name="Gujja S."/>
            <person name="Hansen M."/>
            <person name="Howarth C."/>
            <person name="Imamovic A."/>
            <person name="Ireland A."/>
            <person name="Larimer J."/>
            <person name="McCowan C."/>
            <person name="Murphy C."/>
            <person name="Pearson M."/>
            <person name="Poon T.W."/>
            <person name="Priest M."/>
            <person name="Roberts A."/>
            <person name="Saif S."/>
            <person name="Shea T."/>
            <person name="Sykes S."/>
            <person name="Wortman J."/>
            <person name="Nusbaum C."/>
            <person name="Birren B."/>
        </authorList>
    </citation>
    <scope>NUCLEOTIDE SEQUENCE</scope>
    <source>
        <strain evidence="6">HDV247</strain>
    </source>
</reference>
<gene>
    <name evidence="6" type="ORF">FOVG_11656</name>
</gene>
<evidence type="ECO:0000259" key="5">
    <source>
        <dbReference type="PROSITE" id="PS51192"/>
    </source>
</evidence>
<dbReference type="PROSITE" id="PS51192">
    <property type="entry name" value="HELICASE_ATP_BIND_1"/>
    <property type="match status" value="1"/>
</dbReference>
<dbReference type="GO" id="GO:0005524">
    <property type="term" value="F:ATP binding"/>
    <property type="evidence" value="ECO:0007669"/>
    <property type="project" value="UniProtKB-KW"/>
</dbReference>
<feature type="domain" description="Helicase ATP-binding" evidence="5">
    <location>
        <begin position="1"/>
        <end position="64"/>
    </location>
</feature>
<dbReference type="GO" id="GO:0004386">
    <property type="term" value="F:helicase activity"/>
    <property type="evidence" value="ECO:0007669"/>
    <property type="project" value="UniProtKB-KW"/>
</dbReference>
<name>W9NXB1_FUSOX</name>
<reference evidence="6" key="1">
    <citation type="submission" date="2011-10" db="EMBL/GenBank/DDBJ databases">
        <title>The Genome Sequence of Fusarium oxysporum HDV247.</title>
        <authorList>
            <consortium name="The Broad Institute Genome Sequencing Platform"/>
            <person name="Ma L.-J."/>
            <person name="Gale L.R."/>
            <person name="Schwartz D.C."/>
            <person name="Zhou S."/>
            <person name="Corby-Kistler H."/>
            <person name="Young S.K."/>
            <person name="Zeng Q."/>
            <person name="Gargeya S."/>
            <person name="Fitzgerald M."/>
            <person name="Haas B."/>
            <person name="Abouelleil A."/>
            <person name="Alvarado L."/>
            <person name="Arachchi H.M."/>
            <person name="Berlin A."/>
            <person name="Brown A."/>
            <person name="Chapman S.B."/>
            <person name="Chen Z."/>
            <person name="Dunbar C."/>
            <person name="Freedman E."/>
            <person name="Gearin G."/>
            <person name="Goldberg J."/>
            <person name="Griggs A."/>
            <person name="Gujja S."/>
            <person name="Heiman D."/>
            <person name="Howarth C."/>
            <person name="Larson L."/>
            <person name="Lui A."/>
            <person name="MacDonald P.J.P."/>
            <person name="Montmayeur A."/>
            <person name="Murphy C."/>
            <person name="Neiman D."/>
            <person name="Pearson M."/>
            <person name="Priest M."/>
            <person name="Roberts A."/>
            <person name="Saif S."/>
            <person name="Shea T."/>
            <person name="Shenoy N."/>
            <person name="Sisk P."/>
            <person name="Stolte C."/>
            <person name="Sykes S."/>
            <person name="Wortman J."/>
            <person name="Nusbaum C."/>
            <person name="Birren B."/>
        </authorList>
    </citation>
    <scope>NUCLEOTIDE SEQUENCE [LARGE SCALE GENOMIC DNA]</scope>
    <source>
        <strain evidence="6">HDV247</strain>
    </source>
</reference>
<dbReference type="Proteomes" id="UP000030751">
    <property type="component" value="Unassembled WGS sequence"/>
</dbReference>
<dbReference type="GO" id="GO:0003723">
    <property type="term" value="F:RNA binding"/>
    <property type="evidence" value="ECO:0007669"/>
    <property type="project" value="TreeGrafter"/>
</dbReference>
<dbReference type="Gene3D" id="3.40.50.300">
    <property type="entry name" value="P-loop containing nucleotide triphosphate hydrolases"/>
    <property type="match status" value="1"/>
</dbReference>
<dbReference type="GO" id="GO:0016787">
    <property type="term" value="F:hydrolase activity"/>
    <property type="evidence" value="ECO:0007669"/>
    <property type="project" value="UniProtKB-KW"/>
</dbReference>